<comment type="caution">
    <text evidence="1">The sequence shown here is derived from an EMBL/GenBank/DDBJ whole genome shotgun (WGS) entry which is preliminary data.</text>
</comment>
<dbReference type="Proteomes" id="UP000827872">
    <property type="component" value="Linkage Group LG16"/>
</dbReference>
<evidence type="ECO:0000313" key="2">
    <source>
        <dbReference type="Proteomes" id="UP000827872"/>
    </source>
</evidence>
<evidence type="ECO:0000313" key="1">
    <source>
        <dbReference type="EMBL" id="KAH7990053.1"/>
    </source>
</evidence>
<sequence>MHLNSTSLPQGNVAWSPATLALAECKGVLAKEHVDKSDSAVPHFPNGSGLGLWLRGGQQVKPAHFLHCQHLLPCTRAPDSQATPSLEIVDQELEEKCKVVDAQLQEQEEDNLELRKELRHKESLVAALRSSLRNKERKFLEELKRRSHRVTILNTELQKQTEAAAYLSFQLHATKQKLRGTRPSAKPLSDRPPERTFLPPPASEARPKKRTQKSHSRRQAAGSSHGKGAFKDPSFHDQLSSFEDAEPMPDPALFLYTKRHHAPDHHQKPEPKATSSPKVGAAQSELVAPKGLPTSPARNQRKGHQRSSRQPSQEPAGPRGRTFGKSRSSSKGDPSCKENGASPHREKDTE</sequence>
<organism evidence="1 2">
    <name type="scientific">Sphaerodactylus townsendi</name>
    <dbReference type="NCBI Taxonomy" id="933632"/>
    <lineage>
        <taxon>Eukaryota</taxon>
        <taxon>Metazoa</taxon>
        <taxon>Chordata</taxon>
        <taxon>Craniata</taxon>
        <taxon>Vertebrata</taxon>
        <taxon>Euteleostomi</taxon>
        <taxon>Lepidosauria</taxon>
        <taxon>Squamata</taxon>
        <taxon>Bifurcata</taxon>
        <taxon>Gekkota</taxon>
        <taxon>Sphaerodactylidae</taxon>
        <taxon>Sphaerodactylus</taxon>
    </lineage>
</organism>
<gene>
    <name evidence="1" type="ORF">K3G42_001348</name>
</gene>
<name>A0ACB8EC82_9SAUR</name>
<protein>
    <submittedName>
        <fullName evidence="1">Uncharacterized protein</fullName>
    </submittedName>
</protein>
<proteinExistence type="predicted"/>
<dbReference type="EMBL" id="CM037629">
    <property type="protein sequence ID" value="KAH7990053.1"/>
    <property type="molecule type" value="Genomic_DNA"/>
</dbReference>
<reference evidence="1" key="1">
    <citation type="submission" date="2021-08" db="EMBL/GenBank/DDBJ databases">
        <title>The first chromosome-level gecko genome reveals the dynamic sex chromosomes of Neotropical dwarf geckos (Sphaerodactylidae: Sphaerodactylus).</title>
        <authorList>
            <person name="Pinto B.J."/>
            <person name="Keating S.E."/>
            <person name="Gamble T."/>
        </authorList>
    </citation>
    <scope>NUCLEOTIDE SEQUENCE</scope>
    <source>
        <strain evidence="1">TG3544</strain>
    </source>
</reference>
<accession>A0ACB8EC82</accession>
<keyword evidence="2" id="KW-1185">Reference proteome</keyword>